<dbReference type="Proteomes" id="UP001497383">
    <property type="component" value="Chromosome 7"/>
</dbReference>
<sequence>MSTSSSGKLDSYQLRPYYDHDTFDAGYSVIFKKGVGLWDPKSNKPMTANLSSHSIDNAVNQNASALSKPGLLRRAFDRQGGGVGINAAAAGTGGGGGGDKNFIYDLEFNEYFDPNNLLELIKNLMWNFAKSYIKVLIAQPLEITRLVLQVGKFNISNNTAAAAHKKKEETKTSRLLGESEFPTSSASRIGDNDILSKGVNFVEDDEPIDYFQPQNDSQVWANPQSSYEPITPATAAVTAGGHADVRHKPEHEFVAPPLKRLSTKKRLKIYKIQPKSLHTVDIMSAICGKDSFFALFRGVNTSFMYQTLSSTIEAWLTGFISPFLGIPDPFFLDLTHSNDPFKSLWLSVGACVLTGLALMPLDLVRIKFMITQPNNIVPLNRSGSSSNASSVHGKEDLIEQAAEEVLQNTRSIRESIRYFPTYYLSNFPLPIVLLTTLYQLSSSVFRKMAPYLLFIKFNIDSYSSPAIYTIVNLLSLICEFFIKLPVENLLRKEQVSFLLRQKKEDPKKVLTIVKPEENMIVVFNGLPSSQEEEGMTFVQKVKSLGLFNGWRVGLLNVVGFWGYNLVKHSGHEKEERL</sequence>
<dbReference type="EMBL" id="OZ022411">
    <property type="protein sequence ID" value="CAK9441703.1"/>
    <property type="molecule type" value="Genomic_DNA"/>
</dbReference>
<keyword evidence="3" id="KW-1133">Transmembrane helix</keyword>
<name>A0ABP0ZV86_9ASCO</name>
<evidence type="ECO:0008006" key="8">
    <source>
        <dbReference type="Google" id="ProtNLM"/>
    </source>
</evidence>
<feature type="region of interest" description="Disordered" evidence="5">
    <location>
        <begin position="161"/>
        <end position="184"/>
    </location>
</feature>
<protein>
    <recommendedName>
        <fullName evidence="8">Mitochondrial fusion and transport protein UGO1</fullName>
    </recommendedName>
</protein>
<comment type="subcellular location">
    <subcellularLocation>
        <location evidence="1">Membrane</location>
    </subcellularLocation>
</comment>
<evidence type="ECO:0000313" key="7">
    <source>
        <dbReference type="Proteomes" id="UP001497383"/>
    </source>
</evidence>
<evidence type="ECO:0000256" key="2">
    <source>
        <dbReference type="ARBA" id="ARBA00022692"/>
    </source>
</evidence>
<evidence type="ECO:0000313" key="6">
    <source>
        <dbReference type="EMBL" id="CAK9441703.1"/>
    </source>
</evidence>
<organism evidence="6 7">
    <name type="scientific">Lodderomyces beijingensis</name>
    <dbReference type="NCBI Taxonomy" id="1775926"/>
    <lineage>
        <taxon>Eukaryota</taxon>
        <taxon>Fungi</taxon>
        <taxon>Dikarya</taxon>
        <taxon>Ascomycota</taxon>
        <taxon>Saccharomycotina</taxon>
        <taxon>Pichiomycetes</taxon>
        <taxon>Debaryomycetaceae</taxon>
        <taxon>Candida/Lodderomyces clade</taxon>
        <taxon>Lodderomyces</taxon>
    </lineage>
</organism>
<keyword evidence="4" id="KW-0472">Membrane</keyword>
<reference evidence="6 7" key="1">
    <citation type="submission" date="2024-03" db="EMBL/GenBank/DDBJ databases">
        <authorList>
            <person name="Brejova B."/>
        </authorList>
    </citation>
    <scope>NUCLEOTIDE SEQUENCE [LARGE SCALE GENOMIC DNA]</scope>
    <source>
        <strain evidence="6 7">CBS 14171</strain>
    </source>
</reference>
<proteinExistence type="predicted"/>
<dbReference type="InterPro" id="IPR023395">
    <property type="entry name" value="MCP_dom_sf"/>
</dbReference>
<gene>
    <name evidence="6" type="ORF">LODBEIA_P55710</name>
</gene>
<evidence type="ECO:0000256" key="5">
    <source>
        <dbReference type="SAM" id="MobiDB-lite"/>
    </source>
</evidence>
<keyword evidence="2" id="KW-0812">Transmembrane</keyword>
<dbReference type="SUPFAM" id="SSF103506">
    <property type="entry name" value="Mitochondrial carrier"/>
    <property type="match status" value="1"/>
</dbReference>
<accession>A0ABP0ZV86</accession>
<evidence type="ECO:0000256" key="1">
    <source>
        <dbReference type="ARBA" id="ARBA00004370"/>
    </source>
</evidence>
<dbReference type="RefSeq" id="XP_066832509.1">
    <property type="nucleotide sequence ID" value="XM_066975918.1"/>
</dbReference>
<dbReference type="Gene3D" id="1.50.40.10">
    <property type="entry name" value="Mitochondrial carrier domain"/>
    <property type="match status" value="1"/>
</dbReference>
<dbReference type="GeneID" id="92210767"/>
<evidence type="ECO:0000256" key="4">
    <source>
        <dbReference type="ARBA" id="ARBA00023136"/>
    </source>
</evidence>
<evidence type="ECO:0000256" key="3">
    <source>
        <dbReference type="ARBA" id="ARBA00022989"/>
    </source>
</evidence>
<keyword evidence="7" id="KW-1185">Reference proteome</keyword>